<dbReference type="SUPFAM" id="SSF51294">
    <property type="entry name" value="Hedgehog/intein (Hint) domain"/>
    <property type="match status" value="1"/>
</dbReference>
<dbReference type="GO" id="GO:0005509">
    <property type="term" value="F:calcium ion binding"/>
    <property type="evidence" value="ECO:0007669"/>
    <property type="project" value="InterPro"/>
</dbReference>
<evidence type="ECO:0000256" key="3">
    <source>
        <dbReference type="SAM" id="MobiDB-lite"/>
    </source>
</evidence>
<dbReference type="Gene3D" id="2.150.10.10">
    <property type="entry name" value="Serralysin-like metalloprotease, C-terminal"/>
    <property type="match status" value="9"/>
</dbReference>
<dbReference type="Proteomes" id="UP000675940">
    <property type="component" value="Unassembled WGS sequence"/>
</dbReference>
<feature type="domain" description="Hedgehog/Intein (Hint)" evidence="4">
    <location>
        <begin position="1634"/>
        <end position="1781"/>
    </location>
</feature>
<feature type="compositionally biased region" description="Low complexity" evidence="3">
    <location>
        <begin position="1473"/>
        <end position="1487"/>
    </location>
</feature>
<keyword evidence="6" id="KW-1185">Reference proteome</keyword>
<evidence type="ECO:0000256" key="1">
    <source>
        <dbReference type="ARBA" id="ARBA00004613"/>
    </source>
</evidence>
<feature type="compositionally biased region" description="Low complexity" evidence="3">
    <location>
        <begin position="860"/>
        <end position="882"/>
    </location>
</feature>
<comment type="caution">
    <text evidence="5">The sequence shown here is derived from an EMBL/GenBank/DDBJ whole genome shotgun (WGS) entry which is preliminary data.</text>
</comment>
<proteinExistence type="predicted"/>
<dbReference type="InterPro" id="IPR036844">
    <property type="entry name" value="Hint_dom_sf"/>
</dbReference>
<dbReference type="PANTHER" id="PTHR38340">
    <property type="entry name" value="S-LAYER PROTEIN"/>
    <property type="match status" value="1"/>
</dbReference>
<dbReference type="InterPro" id="IPR011049">
    <property type="entry name" value="Serralysin-like_metalloprot_C"/>
</dbReference>
<evidence type="ECO:0000256" key="2">
    <source>
        <dbReference type="ARBA" id="ARBA00022525"/>
    </source>
</evidence>
<dbReference type="InterPro" id="IPR050557">
    <property type="entry name" value="RTX_toxin/Mannuronan_C5-epim"/>
</dbReference>
<feature type="region of interest" description="Disordered" evidence="3">
    <location>
        <begin position="860"/>
        <end position="887"/>
    </location>
</feature>
<accession>A0A940S1Y6</accession>
<sequence length="1829" mass="181588">MATYTVTLSNWNDPLFWAGINAVNGDTLDMSALSGINVSYSWLTGELRMSDGASIFTVGSSGTSGTDATLGGGQVHDFDGMTTADGAEDFFFAGDAQAVSTGAGDDTVRSGGGNDTIDAGAGNDLIHAGSGADSVDAGGGDDVILLGAGDDTGSGGAGNDVFLFDDDWGSDTIYGDTTSGGTPGSDGDVLDFGGASGPVRVTFTASEDGSVTDGTNTVAFDDIEGIRGTDSGDTIDAGLDSSGLTLDGGGGADVITGGDGDDQIVGGSGIDTIYGGAGSDIIHGDDVDFGRFGGTLSSIDFSTISATGDAGQGPAGSYAVYDNIGVTSEGITIQARMTIVDSDDPNLDVIFRANSIYLNQDGAAASGTVVTLRFEFYDQDTGEPLRLTGAFTFTDIDTSAESVSARASDVTDVTLSDPSDLTAVADAGVLRVSPVDFADSTIADEAHWARFAYDSQQALVFDVTTRPVGTNYAFSTQGFTAPTQVTASVPEAQDDLIFAGAGDDTIYGGEGRDTIHGEAGDDSIHGSSGADSLVGGDGQDVFVIEDGFGADTITGSEGAGATADFDTLSFTTLSGGVDVVLTGDEAGTATDGSDTLTFTDIEALDLTEQADTIDGSASGASMTVNGLGGADSLRGGSGADSLSGGAGDDTLDGGAGDDTLDGGDGADFFSISDMDRADTIHGGEGGTDTDTIAFASATTAQGVTVTFTAGEAGIYAFNDPGATASGAFDQIEDIRATAYADVLDARLNGAAVTLDGGAGSDTITGGTGADLLAGGDDADTFVILDGFGGDTITGGEGVGGTQDRDTLDLSGVTVPLTVTYTGPESGTITDGTSTLTFSDIERLILPDTADRVDGRADSAGLVVDGQGGDDTLTGGSGADSLSGGDGADVLTGGAGQDTLEGGADADFFALTGVGPGDRIVGGEATTSGTDNDTLSAAGFTTSGIEVNFTGDEDGFFGDGSAVGSFSGIESLDLSEQNDTVDASASSIGMRITARDGADSVVGTTGADSIDGGAGNDTLRGAAGADTIAGGTGDDAIYGNENDDSLLGGDGSDSLYGETGADWVDGGAGDDTVEGNEGDDTLFGGDGDDWLRGSYDNDLLYGGTGDDYLWGGWGDDTFVIENGFGNDTVDAEGVAETDGDTLDLSRVTDALTIDLTSIDPENGTVSDGTATLGFDEIETIVLGAGRDTLLLSDTGGADVVTGFAAPTDLGGGAYSGNDLLDISGLTDAMGEPITSADIVVTDTNGDGSGDAVLTFPSGATLTLLGVSAAEVAAPAALAAMGVPPSVGNFIVEGTAGDDTIDTVYSGDPEDDRIDNGDASDGSDDDSVLAGAGSDSVRAGAGSDTVRGNAGDDSLWGEAGDDLLDGGAGNDLLDGDAGRDTLLGGEGRDTLLGGLDADRMAGGADADTFVLGDGFGADTIAGGETATSGLDMDSIDASALTAPVTVAHTGDEAGTISDGTSTALFSEIETLTLSGGDDSMDGAADSSGMTVAGGAGRDTLTGGAGDDALDGGAGDDSLTGGVGRDTLTGGAGDDTLTGGAGADFLSGGDGDDLIRAGSGDVIDGGGGDDTFSVGTADVDGTALKVIGGETGETLGDTLNISGPATITMTGAEAGTVTWLDGSVLTFSEIETVNHVPCFTPGTRIATERGAVDAAHIAVGDRVLTRDNGYQPVRWVGQKRLTGHQIAAEPALCPILIRAGALGRGAPDRDLLVSAQHRVVMTGAAIELLFGEDEVLVAAQHLAGRPGIEQITPKEGVTYVHFMFDRHELVLSDGAWTESFQPGDLSLGGLDMPQRRELLRLFPMLAFVEGQQAYGAARTTLRAYQARLLAVA</sequence>
<feature type="region of interest" description="Disordered" evidence="3">
    <location>
        <begin position="1473"/>
        <end position="1532"/>
    </location>
</feature>
<organism evidence="5 6">
    <name type="scientific">Sagittula salina</name>
    <dbReference type="NCBI Taxonomy" id="2820268"/>
    <lineage>
        <taxon>Bacteria</taxon>
        <taxon>Pseudomonadati</taxon>
        <taxon>Pseudomonadota</taxon>
        <taxon>Alphaproteobacteria</taxon>
        <taxon>Rhodobacterales</taxon>
        <taxon>Roseobacteraceae</taxon>
        <taxon>Sagittula</taxon>
    </lineage>
</organism>
<dbReference type="InterPro" id="IPR018511">
    <property type="entry name" value="Hemolysin-typ_Ca-bd_CS"/>
</dbReference>
<protein>
    <submittedName>
        <fullName evidence="5">Hint domain-containing protein</fullName>
    </submittedName>
</protein>
<dbReference type="PROSITE" id="PS50817">
    <property type="entry name" value="INTEIN_N_TER"/>
    <property type="match status" value="1"/>
</dbReference>
<comment type="subcellular location">
    <subcellularLocation>
        <location evidence="1">Secreted</location>
    </subcellularLocation>
</comment>
<dbReference type="RefSeq" id="WP_209361492.1">
    <property type="nucleotide sequence ID" value="NZ_JAGISH010000007.1"/>
</dbReference>
<evidence type="ECO:0000313" key="6">
    <source>
        <dbReference type="Proteomes" id="UP000675940"/>
    </source>
</evidence>
<dbReference type="EMBL" id="JAGISH010000007">
    <property type="protein sequence ID" value="MBP0483557.1"/>
    <property type="molecule type" value="Genomic_DNA"/>
</dbReference>
<dbReference type="PROSITE" id="PS00330">
    <property type="entry name" value="HEMOLYSIN_CALCIUM"/>
    <property type="match status" value="18"/>
</dbReference>
<dbReference type="GO" id="GO:0005576">
    <property type="term" value="C:extracellular region"/>
    <property type="evidence" value="ECO:0007669"/>
    <property type="project" value="UniProtKB-SubCell"/>
</dbReference>
<evidence type="ECO:0000313" key="5">
    <source>
        <dbReference type="EMBL" id="MBP0483557.1"/>
    </source>
</evidence>
<dbReference type="SUPFAM" id="SSF51120">
    <property type="entry name" value="beta-Roll"/>
    <property type="match status" value="10"/>
</dbReference>
<dbReference type="PANTHER" id="PTHR38340:SF1">
    <property type="entry name" value="S-LAYER PROTEIN"/>
    <property type="match status" value="1"/>
</dbReference>
<dbReference type="Pfam" id="PF00353">
    <property type="entry name" value="HemolysinCabind"/>
    <property type="match status" value="12"/>
</dbReference>
<dbReference type="PRINTS" id="PR00313">
    <property type="entry name" value="CABNDNGRPT"/>
</dbReference>
<dbReference type="InterPro" id="IPR001343">
    <property type="entry name" value="Hemolysn_Ca-bd"/>
</dbReference>
<keyword evidence="2" id="KW-0964">Secreted</keyword>
<feature type="compositionally biased region" description="Low complexity" evidence="3">
    <location>
        <begin position="1513"/>
        <end position="1532"/>
    </location>
</feature>
<name>A0A940S1Y6_9RHOB</name>
<feature type="region of interest" description="Disordered" evidence="3">
    <location>
        <begin position="1299"/>
        <end position="1359"/>
    </location>
</feature>
<gene>
    <name evidence="5" type="ORF">J5474_13780</name>
</gene>
<dbReference type="InterPro" id="IPR028992">
    <property type="entry name" value="Hedgehog/Intein_dom"/>
</dbReference>
<evidence type="ECO:0000259" key="4">
    <source>
        <dbReference type="Pfam" id="PF13403"/>
    </source>
</evidence>
<dbReference type="Pfam" id="PF13403">
    <property type="entry name" value="Hint_2"/>
    <property type="match status" value="1"/>
</dbReference>
<dbReference type="InterPro" id="IPR006141">
    <property type="entry name" value="Intein_N"/>
</dbReference>
<feature type="region of interest" description="Disordered" evidence="3">
    <location>
        <begin position="635"/>
        <end position="659"/>
    </location>
</feature>
<dbReference type="GO" id="GO:0016539">
    <property type="term" value="P:intein-mediated protein splicing"/>
    <property type="evidence" value="ECO:0007669"/>
    <property type="project" value="InterPro"/>
</dbReference>
<reference evidence="5" key="1">
    <citation type="submission" date="2021-03" db="EMBL/GenBank/DDBJ databases">
        <title>Sagittula salina sp. nov. strain M10.9X isolated from the marine waste.</title>
        <authorList>
            <person name="Satari L."/>
            <person name="Molina-Menor E."/>
            <person name="Vidal-Verdu A."/>
            <person name="Pascual J."/>
            <person name="Pereto J."/>
            <person name="Porcar M."/>
        </authorList>
    </citation>
    <scope>NUCLEOTIDE SEQUENCE</scope>
    <source>
        <strain evidence="5">M10.9X</strain>
    </source>
</reference>